<accession>A0ABV8LSI6</accession>
<protein>
    <submittedName>
        <fullName evidence="1">Uridine kinase</fullName>
    </submittedName>
</protein>
<evidence type="ECO:0000313" key="1">
    <source>
        <dbReference type="EMBL" id="MFC4133735.1"/>
    </source>
</evidence>
<proteinExistence type="predicted"/>
<dbReference type="SUPFAM" id="SSF52540">
    <property type="entry name" value="P-loop containing nucleoside triphosphate hydrolases"/>
    <property type="match status" value="1"/>
</dbReference>
<keyword evidence="2" id="KW-1185">Reference proteome</keyword>
<dbReference type="RefSeq" id="WP_253750463.1">
    <property type="nucleotide sequence ID" value="NZ_JAMZDZ010000001.1"/>
</dbReference>
<evidence type="ECO:0000313" key="2">
    <source>
        <dbReference type="Proteomes" id="UP001595816"/>
    </source>
</evidence>
<keyword evidence="1" id="KW-0808">Transferase</keyword>
<dbReference type="EMBL" id="JBHSAY010000013">
    <property type="protein sequence ID" value="MFC4133735.1"/>
    <property type="molecule type" value="Genomic_DNA"/>
</dbReference>
<dbReference type="Gene3D" id="3.40.50.300">
    <property type="entry name" value="P-loop containing nucleotide triphosphate hydrolases"/>
    <property type="match status" value="1"/>
</dbReference>
<dbReference type="InterPro" id="IPR027417">
    <property type="entry name" value="P-loop_NTPase"/>
</dbReference>
<name>A0ABV8LSI6_9ACTN</name>
<comment type="caution">
    <text evidence="1">The sequence shown here is derived from an EMBL/GenBank/DDBJ whole genome shotgun (WGS) entry which is preliminary data.</text>
</comment>
<gene>
    <name evidence="1" type="ORF">ACFOZ4_24250</name>
</gene>
<sequence length="209" mass="23311">MRFRPVTFDRLVEEVAERVATLAPQDAPWPRVAIDGAPPAEPQTLADALVAPLRVRGRPVLRVRAEDFLRPASLRFEHGRTDPDAYYDDWLDTGGLLREVLEPLDPGGTGRVLPSLWNPVTDRATRAEYVTMPPGGVVIVDGALLLGRWLPFDLTVHLQQSPAALARRTADADRWRLPAYQRYDTDVEPVTAADLVVRVEDPRRPAVLE</sequence>
<organism evidence="1 2">
    <name type="scientific">Hamadaea flava</name>
    <dbReference type="NCBI Taxonomy" id="1742688"/>
    <lineage>
        <taxon>Bacteria</taxon>
        <taxon>Bacillati</taxon>
        <taxon>Actinomycetota</taxon>
        <taxon>Actinomycetes</taxon>
        <taxon>Micromonosporales</taxon>
        <taxon>Micromonosporaceae</taxon>
        <taxon>Hamadaea</taxon>
    </lineage>
</organism>
<dbReference type="Proteomes" id="UP001595816">
    <property type="component" value="Unassembled WGS sequence"/>
</dbReference>
<dbReference type="GO" id="GO:0016301">
    <property type="term" value="F:kinase activity"/>
    <property type="evidence" value="ECO:0007669"/>
    <property type="project" value="UniProtKB-KW"/>
</dbReference>
<reference evidence="2" key="1">
    <citation type="journal article" date="2019" name="Int. J. Syst. Evol. Microbiol.">
        <title>The Global Catalogue of Microorganisms (GCM) 10K type strain sequencing project: providing services to taxonomists for standard genome sequencing and annotation.</title>
        <authorList>
            <consortium name="The Broad Institute Genomics Platform"/>
            <consortium name="The Broad Institute Genome Sequencing Center for Infectious Disease"/>
            <person name="Wu L."/>
            <person name="Ma J."/>
        </authorList>
    </citation>
    <scope>NUCLEOTIDE SEQUENCE [LARGE SCALE GENOMIC DNA]</scope>
    <source>
        <strain evidence="2">CGMCC 4.7289</strain>
    </source>
</reference>
<keyword evidence="1" id="KW-0418">Kinase</keyword>